<dbReference type="InterPro" id="IPR017441">
    <property type="entry name" value="Protein_kinase_ATP_BS"/>
</dbReference>
<feature type="binding site" evidence="21">
    <location>
        <position position="381"/>
    </location>
    <ligand>
        <name>ATP</name>
        <dbReference type="ChEBI" id="CHEBI:30616"/>
    </ligand>
</feature>
<dbReference type="SMART" id="SM00220">
    <property type="entry name" value="S_TKc"/>
    <property type="match status" value="1"/>
</dbReference>
<comment type="similarity">
    <text evidence="4">In the C-terminal section; belongs to the protein kinase superfamily. Ser/Thr protein kinase family.</text>
</comment>
<reference evidence="24" key="1">
    <citation type="submission" date="2023-05" db="EMBL/GenBank/DDBJ databases">
        <authorList>
            <person name="Huff M."/>
        </authorList>
    </citation>
    <scope>NUCLEOTIDE SEQUENCE</scope>
</reference>
<keyword evidence="25" id="KW-1185">Reference proteome</keyword>
<dbReference type="Gene3D" id="1.10.510.10">
    <property type="entry name" value="Transferase(Phosphotransferase) domain 1"/>
    <property type="match status" value="1"/>
</dbReference>
<keyword evidence="18" id="KW-0325">Glycoprotein</keyword>
<evidence type="ECO:0000256" key="14">
    <source>
        <dbReference type="ARBA" id="ARBA00022840"/>
    </source>
</evidence>
<dbReference type="AlphaFoldDB" id="A0AAD2AGC8"/>
<dbReference type="InterPro" id="IPR013320">
    <property type="entry name" value="ConA-like_dom_sf"/>
</dbReference>
<dbReference type="FunFam" id="1.10.510.10:FF:000108">
    <property type="entry name" value="L-type lectin-domain containing receptor kinase S.4"/>
    <property type="match status" value="1"/>
</dbReference>
<dbReference type="PANTHER" id="PTHR27007">
    <property type="match status" value="1"/>
</dbReference>
<dbReference type="InterPro" id="IPR050528">
    <property type="entry name" value="L-type_Lectin-RKs"/>
</dbReference>
<dbReference type="GO" id="GO:0005524">
    <property type="term" value="F:ATP binding"/>
    <property type="evidence" value="ECO:0007669"/>
    <property type="project" value="UniProtKB-UniRule"/>
</dbReference>
<evidence type="ECO:0000313" key="25">
    <source>
        <dbReference type="Proteomes" id="UP000834106"/>
    </source>
</evidence>
<keyword evidence="11" id="KW-0430">Lectin</keyword>
<evidence type="ECO:0000256" key="21">
    <source>
        <dbReference type="PROSITE-ProRule" id="PRU10141"/>
    </source>
</evidence>
<dbReference type="Pfam" id="PF00139">
    <property type="entry name" value="Lectin_legB"/>
    <property type="match status" value="1"/>
</dbReference>
<dbReference type="GO" id="GO:0004674">
    <property type="term" value="F:protein serine/threonine kinase activity"/>
    <property type="evidence" value="ECO:0007669"/>
    <property type="project" value="UniProtKB-KW"/>
</dbReference>
<dbReference type="PROSITE" id="PS00108">
    <property type="entry name" value="PROTEIN_KINASE_ST"/>
    <property type="match status" value="1"/>
</dbReference>
<dbReference type="InterPro" id="IPR011009">
    <property type="entry name" value="Kinase-like_dom_sf"/>
</dbReference>
<evidence type="ECO:0000256" key="6">
    <source>
        <dbReference type="ARBA" id="ARBA00022475"/>
    </source>
</evidence>
<dbReference type="InterPro" id="IPR008271">
    <property type="entry name" value="Ser/Thr_kinase_AS"/>
</dbReference>
<evidence type="ECO:0000256" key="13">
    <source>
        <dbReference type="ARBA" id="ARBA00022777"/>
    </source>
</evidence>
<dbReference type="PROSITE" id="PS50011">
    <property type="entry name" value="PROTEIN_KINASE_DOM"/>
    <property type="match status" value="1"/>
</dbReference>
<dbReference type="FunFam" id="2.60.120.200:FF:000086">
    <property type="entry name" value="L-type lectin-domain containing receptor kinase S.4"/>
    <property type="match status" value="1"/>
</dbReference>
<keyword evidence="13" id="KW-0418">Kinase</keyword>
<dbReference type="SUPFAM" id="SSF49899">
    <property type="entry name" value="Concanavalin A-like lectins/glucanases"/>
    <property type="match status" value="1"/>
</dbReference>
<comment type="catalytic activity">
    <reaction evidence="19">
        <text>L-threonyl-[protein] + ATP = O-phospho-L-threonyl-[protein] + ADP + H(+)</text>
        <dbReference type="Rhea" id="RHEA:46608"/>
        <dbReference type="Rhea" id="RHEA-COMP:11060"/>
        <dbReference type="Rhea" id="RHEA-COMP:11605"/>
        <dbReference type="ChEBI" id="CHEBI:15378"/>
        <dbReference type="ChEBI" id="CHEBI:30013"/>
        <dbReference type="ChEBI" id="CHEBI:30616"/>
        <dbReference type="ChEBI" id="CHEBI:61977"/>
        <dbReference type="ChEBI" id="CHEBI:456216"/>
        <dbReference type="EC" id="2.7.11.1"/>
    </reaction>
</comment>
<feature type="domain" description="Protein kinase" evidence="23">
    <location>
        <begin position="353"/>
        <end position="624"/>
    </location>
</feature>
<dbReference type="GO" id="GO:0002229">
    <property type="term" value="P:defense response to oomycetes"/>
    <property type="evidence" value="ECO:0007669"/>
    <property type="project" value="UniProtKB-ARBA"/>
</dbReference>
<evidence type="ECO:0000256" key="22">
    <source>
        <dbReference type="SAM" id="Phobius"/>
    </source>
</evidence>
<dbReference type="Pfam" id="PF00069">
    <property type="entry name" value="Pkinase"/>
    <property type="match status" value="1"/>
</dbReference>
<keyword evidence="14 21" id="KW-0067">ATP-binding</keyword>
<feature type="transmembrane region" description="Helical" evidence="22">
    <location>
        <begin position="295"/>
        <end position="317"/>
    </location>
</feature>
<dbReference type="EC" id="2.7.11.1" evidence="5"/>
<dbReference type="FunFam" id="3.30.200.20:FF:000621">
    <property type="entry name" value="Putative L-type lectin-domain containing receptor kinase VII.2"/>
    <property type="match status" value="1"/>
</dbReference>
<evidence type="ECO:0000256" key="19">
    <source>
        <dbReference type="ARBA" id="ARBA00047899"/>
    </source>
</evidence>
<evidence type="ECO:0000256" key="12">
    <source>
        <dbReference type="ARBA" id="ARBA00022741"/>
    </source>
</evidence>
<keyword evidence="6" id="KW-1003">Cell membrane</keyword>
<dbReference type="InterPro" id="IPR000719">
    <property type="entry name" value="Prot_kinase_dom"/>
</dbReference>
<evidence type="ECO:0000256" key="18">
    <source>
        <dbReference type="ARBA" id="ARBA00023180"/>
    </source>
</evidence>
<dbReference type="CDD" id="cd06899">
    <property type="entry name" value="lectin_legume_LecRK_Arcelin_ConA"/>
    <property type="match status" value="1"/>
</dbReference>
<dbReference type="InterPro" id="IPR001220">
    <property type="entry name" value="Legume_lectin_dom"/>
</dbReference>
<dbReference type="CDD" id="cd14066">
    <property type="entry name" value="STKc_IRAK"/>
    <property type="match status" value="1"/>
</dbReference>
<comment type="subcellular location">
    <subcellularLocation>
        <location evidence="1">Cell membrane</location>
    </subcellularLocation>
    <subcellularLocation>
        <location evidence="2">Membrane</location>
        <topology evidence="2">Single-pass type I membrane protein</topology>
    </subcellularLocation>
</comment>
<keyword evidence="10" id="KW-0732">Signal</keyword>
<evidence type="ECO:0000256" key="10">
    <source>
        <dbReference type="ARBA" id="ARBA00022729"/>
    </source>
</evidence>
<evidence type="ECO:0000259" key="23">
    <source>
        <dbReference type="PROSITE" id="PS50011"/>
    </source>
</evidence>
<dbReference type="Gene3D" id="3.30.200.20">
    <property type="entry name" value="Phosphorylase Kinase, domain 1"/>
    <property type="match status" value="1"/>
</dbReference>
<keyword evidence="9 22" id="KW-0812">Transmembrane</keyword>
<name>A0AAD2AGC8_9LAMI</name>
<evidence type="ECO:0000256" key="4">
    <source>
        <dbReference type="ARBA" id="ARBA00010217"/>
    </source>
</evidence>
<keyword evidence="8" id="KW-0808">Transferase</keyword>
<evidence type="ECO:0000256" key="1">
    <source>
        <dbReference type="ARBA" id="ARBA00004236"/>
    </source>
</evidence>
<dbReference type="PROSITE" id="PS00107">
    <property type="entry name" value="PROTEIN_KINASE_ATP"/>
    <property type="match status" value="1"/>
</dbReference>
<accession>A0AAD2AGC8</accession>
<evidence type="ECO:0000256" key="16">
    <source>
        <dbReference type="ARBA" id="ARBA00023136"/>
    </source>
</evidence>
<dbReference type="GO" id="GO:0042742">
    <property type="term" value="P:defense response to bacterium"/>
    <property type="evidence" value="ECO:0007669"/>
    <property type="project" value="UniProtKB-ARBA"/>
</dbReference>
<keyword evidence="12 21" id="KW-0547">Nucleotide-binding</keyword>
<dbReference type="GO" id="GO:0030246">
    <property type="term" value="F:carbohydrate binding"/>
    <property type="evidence" value="ECO:0007669"/>
    <property type="project" value="UniProtKB-KW"/>
</dbReference>
<evidence type="ECO:0000256" key="15">
    <source>
        <dbReference type="ARBA" id="ARBA00022989"/>
    </source>
</evidence>
<evidence type="ECO:0000256" key="7">
    <source>
        <dbReference type="ARBA" id="ARBA00022527"/>
    </source>
</evidence>
<keyword evidence="15 22" id="KW-1133">Transmembrane helix</keyword>
<comment type="similarity">
    <text evidence="3">In the N-terminal section; belongs to the leguminous lectin family.</text>
</comment>
<dbReference type="SUPFAM" id="SSF56112">
    <property type="entry name" value="Protein kinase-like (PK-like)"/>
    <property type="match status" value="1"/>
</dbReference>
<evidence type="ECO:0000256" key="5">
    <source>
        <dbReference type="ARBA" id="ARBA00012513"/>
    </source>
</evidence>
<comment type="catalytic activity">
    <reaction evidence="20">
        <text>L-seryl-[protein] + ATP = O-phospho-L-seryl-[protein] + ADP + H(+)</text>
        <dbReference type="Rhea" id="RHEA:17989"/>
        <dbReference type="Rhea" id="RHEA-COMP:9863"/>
        <dbReference type="Rhea" id="RHEA-COMP:11604"/>
        <dbReference type="ChEBI" id="CHEBI:15378"/>
        <dbReference type="ChEBI" id="CHEBI:29999"/>
        <dbReference type="ChEBI" id="CHEBI:30616"/>
        <dbReference type="ChEBI" id="CHEBI:83421"/>
        <dbReference type="ChEBI" id="CHEBI:456216"/>
        <dbReference type="EC" id="2.7.11.1"/>
    </reaction>
</comment>
<evidence type="ECO:0000256" key="3">
    <source>
        <dbReference type="ARBA" id="ARBA00008536"/>
    </source>
</evidence>
<keyword evidence="7" id="KW-0723">Serine/threonine-protein kinase</keyword>
<proteinExistence type="inferred from homology"/>
<sequence>MDSKGFSLFIYFSLFRYISSLEFIFNSFNSSSVNLYGNATIESSILTLTTDANFSIGRALYPQSIPTRPSNSSQLLPFSTSFIFSISPYPNRLPGHGFAFLFTPSTGINGTNSAQHLGLLNFTNNGNSNNHVFAIKFDVFKNQEFNDLNDNHVGINVNSLTSEEMHEAGYWVGNDEDYDNEYDVGLEFRPLRLNNGDNIQVWIDYMDSRVNVTMAPVGMDRPIRPLIDYPVDISEVLLGQMYVGFCAATGALVESHRILSWSFSNSNFSIGDALVTEDLPSFVASKASFFRSKGFIAGITVGSVFTILCAVTIYVFLLRRRKKGKGRELEEWELEYWPHRMDYQEIYSATKGFAKENVIGCGGNGQVFKGVLAGGIEVAVKRFSLENERGMRDFLAEISSLGRLKHRNLVSLRGWCNTERRSLLLIYDYMENGSLDKWLFDCGRNVVLNWEDRMAVLKDVASGVFYLHDGWESKVLHRDIKASNVLLDQDMNAKLADFGLARMHDHGQLASMTQVVGTVGYMAPELVRTGRPSAQTDIFGFGVLVLEVVCGRKPIEEGKQTLVEWVYGLMERGELINALDERLKRNGKFDQLEVENALRLALRCTNPDPNARPSMRLILKKLQMQGAESEEVTIDMLTDIHSPERWFYYHQNIGSELPTLEDIRNGLLSSSIPRSTSDISLTGR</sequence>
<organism evidence="24 25">
    <name type="scientific">Fraxinus pennsylvanica</name>
    <dbReference type="NCBI Taxonomy" id="56036"/>
    <lineage>
        <taxon>Eukaryota</taxon>
        <taxon>Viridiplantae</taxon>
        <taxon>Streptophyta</taxon>
        <taxon>Embryophyta</taxon>
        <taxon>Tracheophyta</taxon>
        <taxon>Spermatophyta</taxon>
        <taxon>Magnoliopsida</taxon>
        <taxon>eudicotyledons</taxon>
        <taxon>Gunneridae</taxon>
        <taxon>Pentapetalae</taxon>
        <taxon>asterids</taxon>
        <taxon>lamiids</taxon>
        <taxon>Lamiales</taxon>
        <taxon>Oleaceae</taxon>
        <taxon>Oleeae</taxon>
        <taxon>Fraxinus</taxon>
    </lineage>
</organism>
<evidence type="ECO:0000256" key="17">
    <source>
        <dbReference type="ARBA" id="ARBA00023170"/>
    </source>
</evidence>
<protein>
    <recommendedName>
        <fullName evidence="5">non-specific serine/threonine protein kinase</fullName>
        <ecNumber evidence="5">2.7.11.1</ecNumber>
    </recommendedName>
</protein>
<dbReference type="EMBL" id="OU503058">
    <property type="protein sequence ID" value="CAI9787628.1"/>
    <property type="molecule type" value="Genomic_DNA"/>
</dbReference>
<keyword evidence="16 22" id="KW-0472">Membrane</keyword>
<dbReference type="GO" id="GO:0005886">
    <property type="term" value="C:plasma membrane"/>
    <property type="evidence" value="ECO:0007669"/>
    <property type="project" value="UniProtKB-SubCell"/>
</dbReference>
<evidence type="ECO:0000256" key="2">
    <source>
        <dbReference type="ARBA" id="ARBA00004479"/>
    </source>
</evidence>
<evidence type="ECO:0000256" key="11">
    <source>
        <dbReference type="ARBA" id="ARBA00022734"/>
    </source>
</evidence>
<evidence type="ECO:0000313" key="24">
    <source>
        <dbReference type="EMBL" id="CAI9787628.1"/>
    </source>
</evidence>
<evidence type="ECO:0000256" key="20">
    <source>
        <dbReference type="ARBA" id="ARBA00048679"/>
    </source>
</evidence>
<evidence type="ECO:0000256" key="8">
    <source>
        <dbReference type="ARBA" id="ARBA00022679"/>
    </source>
</evidence>
<dbReference type="Proteomes" id="UP000834106">
    <property type="component" value="Chromosome 23"/>
</dbReference>
<gene>
    <name evidence="24" type="ORF">FPE_LOCUS35058</name>
</gene>
<evidence type="ECO:0000256" key="9">
    <source>
        <dbReference type="ARBA" id="ARBA00022692"/>
    </source>
</evidence>
<keyword evidence="17" id="KW-0675">Receptor</keyword>
<dbReference type="Gene3D" id="2.60.120.200">
    <property type="match status" value="1"/>
</dbReference>